<feature type="region of interest" description="Disordered" evidence="1">
    <location>
        <begin position="67"/>
        <end position="112"/>
    </location>
</feature>
<organism evidence="2 3">
    <name type="scientific">Moelleriella libera RCEF 2490</name>
    <dbReference type="NCBI Taxonomy" id="1081109"/>
    <lineage>
        <taxon>Eukaryota</taxon>
        <taxon>Fungi</taxon>
        <taxon>Dikarya</taxon>
        <taxon>Ascomycota</taxon>
        <taxon>Pezizomycotina</taxon>
        <taxon>Sordariomycetes</taxon>
        <taxon>Hypocreomycetidae</taxon>
        <taxon>Hypocreales</taxon>
        <taxon>Clavicipitaceae</taxon>
        <taxon>Moelleriella</taxon>
    </lineage>
</organism>
<dbReference type="AlphaFoldDB" id="A0A168F3W7"/>
<protein>
    <submittedName>
        <fullName evidence="2">Uncharacterized protein</fullName>
    </submittedName>
</protein>
<proteinExistence type="predicted"/>
<evidence type="ECO:0000256" key="1">
    <source>
        <dbReference type="SAM" id="MobiDB-lite"/>
    </source>
</evidence>
<feature type="region of interest" description="Disordered" evidence="1">
    <location>
        <begin position="1"/>
        <end position="28"/>
    </location>
</feature>
<gene>
    <name evidence="2" type="ORF">AAL_02016</name>
</gene>
<name>A0A168F3W7_9HYPO</name>
<feature type="compositionally biased region" description="Low complexity" evidence="1">
    <location>
        <begin position="18"/>
        <end position="28"/>
    </location>
</feature>
<keyword evidence="3" id="KW-1185">Reference proteome</keyword>
<dbReference type="Proteomes" id="UP000078544">
    <property type="component" value="Unassembled WGS sequence"/>
</dbReference>
<comment type="caution">
    <text evidence="2">The sequence shown here is derived from an EMBL/GenBank/DDBJ whole genome shotgun (WGS) entry which is preliminary data.</text>
</comment>
<sequence length="148" mass="16156">MASSASSTQRPPPPPPTTMTATTTTTTTMDAVLRNTLRYTISAREYAALHKYVLSRSRALRRAAPLPATVDKAFLPPPTQQQQKKQQKKKTKRQGQGQGQEVGKAAAGATGGDDYNARVVRHALRVFAATLVGVKAWEAVMRRLGRQR</sequence>
<dbReference type="EMBL" id="AZGY01000003">
    <property type="protein sequence ID" value="KZZ99444.1"/>
    <property type="molecule type" value="Genomic_DNA"/>
</dbReference>
<accession>A0A168F3W7</accession>
<dbReference type="OrthoDB" id="291792at2759"/>
<evidence type="ECO:0000313" key="3">
    <source>
        <dbReference type="Proteomes" id="UP000078544"/>
    </source>
</evidence>
<reference evidence="2 3" key="1">
    <citation type="journal article" date="2016" name="Genome Biol. Evol.">
        <title>Divergent and convergent evolution of fungal pathogenicity.</title>
        <authorList>
            <person name="Shang Y."/>
            <person name="Xiao G."/>
            <person name="Zheng P."/>
            <person name="Cen K."/>
            <person name="Zhan S."/>
            <person name="Wang C."/>
        </authorList>
    </citation>
    <scope>NUCLEOTIDE SEQUENCE [LARGE SCALE GENOMIC DNA]</scope>
    <source>
        <strain evidence="2 3">RCEF 2490</strain>
    </source>
</reference>
<evidence type="ECO:0000313" key="2">
    <source>
        <dbReference type="EMBL" id="KZZ99444.1"/>
    </source>
</evidence>